<organism evidence="2 3">
    <name type="scientific">Mycena venus</name>
    <dbReference type="NCBI Taxonomy" id="2733690"/>
    <lineage>
        <taxon>Eukaryota</taxon>
        <taxon>Fungi</taxon>
        <taxon>Dikarya</taxon>
        <taxon>Basidiomycota</taxon>
        <taxon>Agaricomycotina</taxon>
        <taxon>Agaricomycetes</taxon>
        <taxon>Agaricomycetidae</taxon>
        <taxon>Agaricales</taxon>
        <taxon>Marasmiineae</taxon>
        <taxon>Mycenaceae</taxon>
        <taxon>Mycena</taxon>
    </lineage>
</organism>
<feature type="compositionally biased region" description="Acidic residues" evidence="1">
    <location>
        <begin position="84"/>
        <end position="95"/>
    </location>
</feature>
<proteinExistence type="predicted"/>
<comment type="caution">
    <text evidence="2">The sequence shown here is derived from an EMBL/GenBank/DDBJ whole genome shotgun (WGS) entry which is preliminary data.</text>
</comment>
<dbReference type="AlphaFoldDB" id="A0A8H7D8W5"/>
<keyword evidence="3" id="KW-1185">Reference proteome</keyword>
<sequence length="167" mass="18105">MICYSIFHFCPLPTRPALFQPHCSCQGSMTDVSGMNSFAGRIGSLRAAGHGISGAPGPAPPPQDVDNLSAFQANLAAIQNTSEGEDLWDSSDDESPAAPNDTHMPTASNTAAYLQRICPTRTKIYASTYKCFIFLTHFFLYLRVVHDFTGPVLTHAEYESLISNCLA</sequence>
<gene>
    <name evidence="2" type="ORF">MVEN_00657600</name>
</gene>
<accession>A0A8H7D8W5</accession>
<dbReference type="EMBL" id="JACAZI010000004">
    <property type="protein sequence ID" value="KAF7363056.1"/>
    <property type="molecule type" value="Genomic_DNA"/>
</dbReference>
<evidence type="ECO:0000313" key="2">
    <source>
        <dbReference type="EMBL" id="KAF7363056.1"/>
    </source>
</evidence>
<evidence type="ECO:0000256" key="1">
    <source>
        <dbReference type="SAM" id="MobiDB-lite"/>
    </source>
</evidence>
<dbReference type="Proteomes" id="UP000620124">
    <property type="component" value="Unassembled WGS sequence"/>
</dbReference>
<reference evidence="2" key="1">
    <citation type="submission" date="2020-05" db="EMBL/GenBank/DDBJ databases">
        <title>Mycena genomes resolve the evolution of fungal bioluminescence.</title>
        <authorList>
            <person name="Tsai I.J."/>
        </authorList>
    </citation>
    <scope>NUCLEOTIDE SEQUENCE</scope>
    <source>
        <strain evidence="2">CCC161011</strain>
    </source>
</reference>
<feature type="region of interest" description="Disordered" evidence="1">
    <location>
        <begin position="84"/>
        <end position="106"/>
    </location>
</feature>
<name>A0A8H7D8W5_9AGAR</name>
<protein>
    <submittedName>
        <fullName evidence="2">Uncharacterized protein</fullName>
    </submittedName>
</protein>
<evidence type="ECO:0000313" key="3">
    <source>
        <dbReference type="Proteomes" id="UP000620124"/>
    </source>
</evidence>